<dbReference type="PANTHER" id="PTHR31157:SF1">
    <property type="entry name" value="SCP DOMAIN-CONTAINING PROTEIN"/>
    <property type="match status" value="1"/>
</dbReference>
<evidence type="ECO:0000259" key="3">
    <source>
        <dbReference type="Pfam" id="PF00188"/>
    </source>
</evidence>
<feature type="compositionally biased region" description="Basic and acidic residues" evidence="1">
    <location>
        <begin position="90"/>
        <end position="102"/>
    </location>
</feature>
<feature type="transmembrane region" description="Helical" evidence="2">
    <location>
        <begin position="34"/>
        <end position="54"/>
    </location>
</feature>
<reference evidence="4 5" key="1">
    <citation type="submission" date="2020-08" db="EMBL/GenBank/DDBJ databases">
        <title>Genomic Encyclopedia of Type Strains, Phase III (KMG-III): the genomes of soil and plant-associated and newly described type strains.</title>
        <authorList>
            <person name="Whitman W."/>
        </authorList>
    </citation>
    <scope>NUCLEOTIDE SEQUENCE [LARGE SCALE GENOMIC DNA]</scope>
    <source>
        <strain evidence="4 5">CECT 8305</strain>
    </source>
</reference>
<dbReference type="Pfam" id="PF00188">
    <property type="entry name" value="CAP"/>
    <property type="match status" value="1"/>
</dbReference>
<feature type="region of interest" description="Disordered" evidence="1">
    <location>
        <begin position="1"/>
        <end position="33"/>
    </location>
</feature>
<dbReference type="InterPro" id="IPR014044">
    <property type="entry name" value="CAP_dom"/>
</dbReference>
<name>A0A7W9UX69_9ACTN</name>
<dbReference type="InterPro" id="IPR035940">
    <property type="entry name" value="CAP_sf"/>
</dbReference>
<dbReference type="Proteomes" id="UP000588098">
    <property type="component" value="Unassembled WGS sequence"/>
</dbReference>
<keyword evidence="5" id="KW-1185">Reference proteome</keyword>
<sequence length="330" mass="33451">MSQRRNTSPPTPSSPSRRAAHPGHRDHAKKKPKWLPLAVAALVAGGGVTAYVALGGSGGGSGAEGNNVADGANRVRAADSLHPSSNASEQAKEKKDRPDAAKSAKPSANASKKPDAGRSSRSAKPQRDGVTPSDHADHKDGNPSSRKSRGAHGSSGSGSFDGTGTAGPGTGTDSGANAGSGTGHGGSGDNGQRDSQATKPAARSGETSQVLALVNKEREAAGCKPVMANSTLNQVADTYSGVMADHQNLSHTGPDGSSVGDRVTRSGYTWSRVGENIARGQADASAVMNSWMGSPGHRANILNCSFREMGLGVDQGSGGPWWTQVFATGR</sequence>
<dbReference type="RefSeq" id="WP_184569277.1">
    <property type="nucleotide sequence ID" value="NZ_JACHJL010000002.1"/>
</dbReference>
<feature type="compositionally biased region" description="Gly residues" evidence="1">
    <location>
        <begin position="153"/>
        <end position="189"/>
    </location>
</feature>
<comment type="caution">
    <text evidence="4">The sequence shown here is derived from an EMBL/GenBank/DDBJ whole genome shotgun (WGS) entry which is preliminary data.</text>
</comment>
<gene>
    <name evidence="4" type="ORF">FHS42_001002</name>
</gene>
<protein>
    <submittedName>
        <fullName evidence="4">Uncharacterized protein YkwD</fullName>
    </submittedName>
</protein>
<dbReference type="EMBL" id="JACHJL010000002">
    <property type="protein sequence ID" value="MBB5933976.1"/>
    <property type="molecule type" value="Genomic_DNA"/>
</dbReference>
<dbReference type="PANTHER" id="PTHR31157">
    <property type="entry name" value="SCP DOMAIN-CONTAINING PROTEIN"/>
    <property type="match status" value="1"/>
</dbReference>
<keyword evidence="2" id="KW-1133">Transmembrane helix</keyword>
<proteinExistence type="predicted"/>
<dbReference type="Gene3D" id="3.40.33.10">
    <property type="entry name" value="CAP"/>
    <property type="match status" value="1"/>
</dbReference>
<dbReference type="CDD" id="cd05379">
    <property type="entry name" value="CAP_bacterial"/>
    <property type="match status" value="1"/>
</dbReference>
<keyword evidence="2" id="KW-0812">Transmembrane</keyword>
<accession>A0A7W9UX69</accession>
<feature type="domain" description="SCP" evidence="3">
    <location>
        <begin position="211"/>
        <end position="326"/>
    </location>
</feature>
<evidence type="ECO:0000313" key="4">
    <source>
        <dbReference type="EMBL" id="MBB5933976.1"/>
    </source>
</evidence>
<evidence type="ECO:0000256" key="1">
    <source>
        <dbReference type="SAM" id="MobiDB-lite"/>
    </source>
</evidence>
<dbReference type="AlphaFoldDB" id="A0A7W9UX69"/>
<keyword evidence="2" id="KW-0472">Membrane</keyword>
<evidence type="ECO:0000256" key="2">
    <source>
        <dbReference type="SAM" id="Phobius"/>
    </source>
</evidence>
<dbReference type="SUPFAM" id="SSF55797">
    <property type="entry name" value="PR-1-like"/>
    <property type="match status" value="1"/>
</dbReference>
<feature type="compositionally biased region" description="Basic residues" evidence="1">
    <location>
        <begin position="18"/>
        <end position="33"/>
    </location>
</feature>
<organism evidence="4 5">
    <name type="scientific">Streptomyces zagrosensis</name>
    <dbReference type="NCBI Taxonomy" id="1042984"/>
    <lineage>
        <taxon>Bacteria</taxon>
        <taxon>Bacillati</taxon>
        <taxon>Actinomycetota</taxon>
        <taxon>Actinomycetes</taxon>
        <taxon>Kitasatosporales</taxon>
        <taxon>Streptomycetaceae</taxon>
        <taxon>Streptomyces</taxon>
    </lineage>
</organism>
<evidence type="ECO:0000313" key="5">
    <source>
        <dbReference type="Proteomes" id="UP000588098"/>
    </source>
</evidence>
<feature type="region of interest" description="Disordered" evidence="1">
    <location>
        <begin position="51"/>
        <end position="208"/>
    </location>
</feature>